<dbReference type="SUPFAM" id="SSF53335">
    <property type="entry name" value="S-adenosyl-L-methionine-dependent methyltransferases"/>
    <property type="match status" value="1"/>
</dbReference>
<keyword evidence="1" id="KW-0808">Transferase</keyword>
<organism evidence="1 2">
    <name type="scientific">Oceanobacillus indicireducens</name>
    <dbReference type="NCBI Taxonomy" id="1004261"/>
    <lineage>
        <taxon>Bacteria</taxon>
        <taxon>Bacillati</taxon>
        <taxon>Bacillota</taxon>
        <taxon>Bacilli</taxon>
        <taxon>Bacillales</taxon>
        <taxon>Bacillaceae</taxon>
        <taxon>Oceanobacillus</taxon>
    </lineage>
</organism>
<protein>
    <submittedName>
        <fullName evidence="1">Methyltransferase</fullName>
    </submittedName>
</protein>
<keyword evidence="2" id="KW-1185">Reference proteome</keyword>
<accession>A0A918D522</accession>
<dbReference type="GO" id="GO:0008168">
    <property type="term" value="F:methyltransferase activity"/>
    <property type="evidence" value="ECO:0007669"/>
    <property type="project" value="UniProtKB-KW"/>
</dbReference>
<proteinExistence type="predicted"/>
<name>A0A918D522_9BACI</name>
<dbReference type="Proteomes" id="UP000624041">
    <property type="component" value="Unassembled WGS sequence"/>
</dbReference>
<reference evidence="1" key="1">
    <citation type="journal article" date="2014" name="Int. J. Syst. Evol. Microbiol.">
        <title>Complete genome sequence of Corynebacterium casei LMG S-19264T (=DSM 44701T), isolated from a smear-ripened cheese.</title>
        <authorList>
            <consortium name="US DOE Joint Genome Institute (JGI-PGF)"/>
            <person name="Walter F."/>
            <person name="Albersmeier A."/>
            <person name="Kalinowski J."/>
            <person name="Ruckert C."/>
        </authorList>
    </citation>
    <scope>NUCLEOTIDE SEQUENCE</scope>
    <source>
        <strain evidence="1">JCM 17251</strain>
    </source>
</reference>
<dbReference type="GO" id="GO:0032259">
    <property type="term" value="P:methylation"/>
    <property type="evidence" value="ECO:0007669"/>
    <property type="project" value="UniProtKB-KW"/>
</dbReference>
<sequence>MLERKFDEMLQVKTNGLREWRGQTDDYNRYEATPYAALEQLFRSYKLKPTDHVVDFGSGRGRVPFYIHHHFDVPVTGVEMNDLTFEESQINKALYTRKNKHLKAPIRFEFALAEQYEIRPEENVFYFFNPFSVTIFKQVVENILQSVKEHERSVDIIFYYPLPEFKKFLKKETPFRLINKVKAYKKHGKHGKFLIYRFD</sequence>
<reference evidence="1" key="2">
    <citation type="submission" date="2020-09" db="EMBL/GenBank/DDBJ databases">
        <authorList>
            <person name="Sun Q."/>
            <person name="Ohkuma M."/>
        </authorList>
    </citation>
    <scope>NUCLEOTIDE SEQUENCE</scope>
    <source>
        <strain evidence="1">JCM 17251</strain>
    </source>
</reference>
<dbReference type="InterPro" id="IPR029063">
    <property type="entry name" value="SAM-dependent_MTases_sf"/>
</dbReference>
<dbReference type="AlphaFoldDB" id="A0A918D522"/>
<gene>
    <name evidence="1" type="ORF">GCM10007971_33740</name>
</gene>
<dbReference type="RefSeq" id="WP_229782773.1">
    <property type="nucleotide sequence ID" value="NZ_BMOS01000035.1"/>
</dbReference>
<evidence type="ECO:0000313" key="2">
    <source>
        <dbReference type="Proteomes" id="UP000624041"/>
    </source>
</evidence>
<evidence type="ECO:0000313" key="1">
    <source>
        <dbReference type="EMBL" id="GGN65161.1"/>
    </source>
</evidence>
<dbReference type="EMBL" id="BMOS01000035">
    <property type="protein sequence ID" value="GGN65161.1"/>
    <property type="molecule type" value="Genomic_DNA"/>
</dbReference>
<keyword evidence="1" id="KW-0489">Methyltransferase</keyword>
<comment type="caution">
    <text evidence="1">The sequence shown here is derived from an EMBL/GenBank/DDBJ whole genome shotgun (WGS) entry which is preliminary data.</text>
</comment>
<dbReference type="Gene3D" id="3.40.50.150">
    <property type="entry name" value="Vaccinia Virus protein VP39"/>
    <property type="match status" value="1"/>
</dbReference>